<dbReference type="Proteomes" id="UP000068164">
    <property type="component" value="Unassembled WGS sequence"/>
</dbReference>
<gene>
    <name evidence="1" type="ORF">AS026_09695</name>
</gene>
<dbReference type="EMBL" id="LNCD01000086">
    <property type="protein sequence ID" value="KWV50065.1"/>
    <property type="molecule type" value="Genomic_DNA"/>
</dbReference>
<comment type="caution">
    <text evidence="1">The sequence shown here is derived from an EMBL/GenBank/DDBJ whole genome shotgun (WGS) entry which is preliminary data.</text>
</comment>
<evidence type="ECO:0000313" key="2">
    <source>
        <dbReference type="Proteomes" id="UP000068164"/>
    </source>
</evidence>
<proteinExistence type="predicted"/>
<organism evidence="1 2">
    <name type="scientific">Rhizobium altiplani</name>
    <dbReference type="NCBI Taxonomy" id="1864509"/>
    <lineage>
        <taxon>Bacteria</taxon>
        <taxon>Pseudomonadati</taxon>
        <taxon>Pseudomonadota</taxon>
        <taxon>Alphaproteobacteria</taxon>
        <taxon>Hyphomicrobiales</taxon>
        <taxon>Rhizobiaceae</taxon>
        <taxon>Rhizobium/Agrobacterium group</taxon>
        <taxon>Rhizobium</taxon>
    </lineage>
</organism>
<evidence type="ECO:0008006" key="3">
    <source>
        <dbReference type="Google" id="ProtNLM"/>
    </source>
</evidence>
<sequence length="184" mass="21081">MPSPFEAVSAYFHAKDGNRPFLMRHAFSEDIALEMVVKTDAISFPSSAKGLPEIEQTLCRRFANDFENVYTFCLARPTDANRRHFPCHWLVGMSAKNNGDIRIGCGRYDWYFSDIQGLVQRLVIRIDRMEIISADHLGAVMDWITSLPYPWCQPEDIVQSMPSIVELAPIAHYLQEIRSIPPDF</sequence>
<keyword evidence="2" id="KW-1185">Reference proteome</keyword>
<dbReference type="AlphaFoldDB" id="A0A109JJS8"/>
<name>A0A109JJS8_9HYPH</name>
<accession>A0A109JJS8</accession>
<dbReference type="OrthoDB" id="8388066at2"/>
<dbReference type="RefSeq" id="WP_062371524.1">
    <property type="nucleotide sequence ID" value="NZ_LNCD01000086.1"/>
</dbReference>
<reference evidence="1 2" key="1">
    <citation type="submission" date="2015-11" db="EMBL/GenBank/DDBJ databases">
        <title>Draft Genome Sequence of the Strain BR 10423 (Rhizobium sp.) isolated from nodules of Mimosa pudica.</title>
        <authorList>
            <person name="Barauna A.C."/>
            <person name="Zilli J.E."/>
            <person name="Simoes-Araujo J.L."/>
            <person name="Reis V.M."/>
            <person name="James E.K."/>
            <person name="Reis F.B.Jr."/>
            <person name="Rouws L.F."/>
            <person name="Passos S.R."/>
            <person name="Gois S.R."/>
        </authorList>
    </citation>
    <scope>NUCLEOTIDE SEQUENCE [LARGE SCALE GENOMIC DNA]</scope>
    <source>
        <strain evidence="1 2">BR10423</strain>
    </source>
</reference>
<evidence type="ECO:0000313" key="1">
    <source>
        <dbReference type="EMBL" id="KWV50065.1"/>
    </source>
</evidence>
<protein>
    <recommendedName>
        <fullName evidence="3">SnoaL-like domain-containing protein</fullName>
    </recommendedName>
</protein>